<keyword evidence="6" id="KW-1185">Reference proteome</keyword>
<dbReference type="PROSITE" id="PS51257">
    <property type="entry name" value="PROKAR_LIPOPROTEIN"/>
    <property type="match status" value="1"/>
</dbReference>
<dbReference type="InterPro" id="IPR006059">
    <property type="entry name" value="SBP"/>
</dbReference>
<dbReference type="PANTHER" id="PTHR30061:SF50">
    <property type="entry name" value="MALTOSE_MALTODEXTRIN-BINDING PERIPLASMIC PROTEIN"/>
    <property type="match status" value="1"/>
</dbReference>
<dbReference type="CDD" id="cd14748">
    <property type="entry name" value="PBP2_UgpB"/>
    <property type="match status" value="1"/>
</dbReference>
<dbReference type="SUPFAM" id="SSF53850">
    <property type="entry name" value="Periplasmic binding protein-like II"/>
    <property type="match status" value="1"/>
</dbReference>
<dbReference type="GO" id="GO:0042956">
    <property type="term" value="P:maltodextrin transmembrane transport"/>
    <property type="evidence" value="ECO:0007669"/>
    <property type="project" value="TreeGrafter"/>
</dbReference>
<dbReference type="GO" id="GO:1901982">
    <property type="term" value="F:maltose binding"/>
    <property type="evidence" value="ECO:0007669"/>
    <property type="project" value="TreeGrafter"/>
</dbReference>
<dbReference type="RefSeq" id="WP_057817204.1">
    <property type="nucleotide sequence ID" value="NZ_AZEC01000001.1"/>
</dbReference>
<evidence type="ECO:0000256" key="3">
    <source>
        <dbReference type="ARBA" id="ARBA00022729"/>
    </source>
</evidence>
<dbReference type="Proteomes" id="UP000051330">
    <property type="component" value="Unassembled WGS sequence"/>
</dbReference>
<evidence type="ECO:0000313" key="6">
    <source>
        <dbReference type="Proteomes" id="UP000051330"/>
    </source>
</evidence>
<dbReference type="STRING" id="1423792.FD09_GL000117"/>
<accession>A0A0R1N9C8</accession>
<keyword evidence="3 4" id="KW-0732">Signal</keyword>
<dbReference type="EMBL" id="AZEC01000001">
    <property type="protein sequence ID" value="KRL14469.1"/>
    <property type="molecule type" value="Genomic_DNA"/>
</dbReference>
<evidence type="ECO:0000256" key="4">
    <source>
        <dbReference type="SAM" id="SignalP"/>
    </source>
</evidence>
<keyword evidence="5" id="KW-0762">Sugar transport</keyword>
<evidence type="ECO:0000313" key="5">
    <source>
        <dbReference type="EMBL" id="KRL14469.1"/>
    </source>
</evidence>
<name>A0A0R1N9C8_9LACO</name>
<evidence type="ECO:0000256" key="1">
    <source>
        <dbReference type="ARBA" id="ARBA00008520"/>
    </source>
</evidence>
<dbReference type="AlphaFoldDB" id="A0A0R1N9C8"/>
<feature type="chain" id="PRO_5038610077" evidence="4">
    <location>
        <begin position="23"/>
        <end position="426"/>
    </location>
</feature>
<organism evidence="5 6">
    <name type="scientific">Schleiferilactobacillus perolens DSM 12744</name>
    <dbReference type="NCBI Taxonomy" id="1423792"/>
    <lineage>
        <taxon>Bacteria</taxon>
        <taxon>Bacillati</taxon>
        <taxon>Bacillota</taxon>
        <taxon>Bacilli</taxon>
        <taxon>Lactobacillales</taxon>
        <taxon>Lactobacillaceae</taxon>
        <taxon>Schleiferilactobacillus</taxon>
    </lineage>
</organism>
<gene>
    <name evidence="5" type="ORF">FD09_GL000117</name>
</gene>
<comment type="similarity">
    <text evidence="1">Belongs to the bacterial solute-binding protein 1 family.</text>
</comment>
<keyword evidence="2" id="KW-0813">Transport</keyword>
<sequence>MHHLKKGFWMVAAAVVSMLVLVGCGNGSSSSSGSGDKGSNVTLTVGFWKGDSATESQARKDEFKAFTKKTGIKIREKVYNDYNTQLMTDLVGGTAPDIFYVDSSTFPSLQQKGVLESLDSYMKKDKFTSSDFYKPTYDAFKGTDGKQYGVPKDYSTLGLYYNEALLTKAGYKASDIPKTDTEFYKFLAQLKDKLPGVTPFVFSPLLARQMYIMQSTGAKIVDSKGNANLDDPKIISALEPMVDADKKGLMKTFKEIGYGAPQDAFGSGKVVFSDEGSWQVSGLQENFKSLKWGTTELPSTNGKQANMVFTVSWSMNAQSKHKNESWQLINFLTSKSEMATYAKKASVLPTRKSVASELNLNDNKQMAPFVKAANYATPWIAGTNLALIQTRYENIFPSILQGKVSLKTGLTEATQSANKDIKQQGN</sequence>
<protein>
    <submittedName>
        <fullName evidence="5">Sugar transport system, sugar-binding protein</fullName>
    </submittedName>
</protein>
<comment type="caution">
    <text evidence="5">The sequence shown here is derived from an EMBL/GenBank/DDBJ whole genome shotgun (WGS) entry which is preliminary data.</text>
</comment>
<feature type="signal peptide" evidence="4">
    <location>
        <begin position="1"/>
        <end position="22"/>
    </location>
</feature>
<dbReference type="Pfam" id="PF13416">
    <property type="entry name" value="SBP_bac_8"/>
    <property type="match status" value="1"/>
</dbReference>
<evidence type="ECO:0000256" key="2">
    <source>
        <dbReference type="ARBA" id="ARBA00022448"/>
    </source>
</evidence>
<dbReference type="GO" id="GO:0055052">
    <property type="term" value="C:ATP-binding cassette (ABC) transporter complex, substrate-binding subunit-containing"/>
    <property type="evidence" value="ECO:0007669"/>
    <property type="project" value="TreeGrafter"/>
</dbReference>
<dbReference type="PANTHER" id="PTHR30061">
    <property type="entry name" value="MALTOSE-BINDING PERIPLASMIC PROTEIN"/>
    <property type="match status" value="1"/>
</dbReference>
<dbReference type="OrthoDB" id="9782846at2"/>
<reference evidence="5 6" key="1">
    <citation type="journal article" date="2015" name="Genome Announc.">
        <title>Expanding the biotechnology potential of lactobacilli through comparative genomics of 213 strains and associated genera.</title>
        <authorList>
            <person name="Sun Z."/>
            <person name="Harris H.M."/>
            <person name="McCann A."/>
            <person name="Guo C."/>
            <person name="Argimon S."/>
            <person name="Zhang W."/>
            <person name="Yang X."/>
            <person name="Jeffery I.B."/>
            <person name="Cooney J.C."/>
            <person name="Kagawa T.F."/>
            <person name="Liu W."/>
            <person name="Song Y."/>
            <person name="Salvetti E."/>
            <person name="Wrobel A."/>
            <person name="Rasinkangas P."/>
            <person name="Parkhill J."/>
            <person name="Rea M.C."/>
            <person name="O'Sullivan O."/>
            <person name="Ritari J."/>
            <person name="Douillard F.P."/>
            <person name="Paul Ross R."/>
            <person name="Yang R."/>
            <person name="Briner A.E."/>
            <person name="Felis G.E."/>
            <person name="de Vos W.M."/>
            <person name="Barrangou R."/>
            <person name="Klaenhammer T.R."/>
            <person name="Caufield P.W."/>
            <person name="Cui Y."/>
            <person name="Zhang H."/>
            <person name="O'Toole P.W."/>
        </authorList>
    </citation>
    <scope>NUCLEOTIDE SEQUENCE [LARGE SCALE GENOMIC DNA]</scope>
    <source>
        <strain evidence="5 6">DSM 12744</strain>
    </source>
</reference>
<proteinExistence type="inferred from homology"/>
<dbReference type="PATRIC" id="fig|1423792.3.peg.120"/>
<dbReference type="Gene3D" id="3.40.190.10">
    <property type="entry name" value="Periplasmic binding protein-like II"/>
    <property type="match status" value="1"/>
</dbReference>
<dbReference type="GO" id="GO:0015768">
    <property type="term" value="P:maltose transport"/>
    <property type="evidence" value="ECO:0007669"/>
    <property type="project" value="TreeGrafter"/>
</dbReference>